<evidence type="ECO:0000313" key="2">
    <source>
        <dbReference type="EMBL" id="OMJ70411.1"/>
    </source>
</evidence>
<dbReference type="AlphaFoldDB" id="A0A1R2B0W7"/>
<dbReference type="PANTHER" id="PTHR37473:SF1">
    <property type="entry name" value="EF-HAND DOMAIN-CONTAINING PROTEIN"/>
    <property type="match status" value="1"/>
</dbReference>
<evidence type="ECO:0000256" key="1">
    <source>
        <dbReference type="SAM" id="MobiDB-lite"/>
    </source>
</evidence>
<gene>
    <name evidence="2" type="ORF">SteCoe_31614</name>
</gene>
<feature type="region of interest" description="Disordered" evidence="1">
    <location>
        <begin position="78"/>
        <end position="109"/>
    </location>
</feature>
<accession>A0A1R2B0W7</accession>
<evidence type="ECO:0000313" key="3">
    <source>
        <dbReference type="Proteomes" id="UP000187209"/>
    </source>
</evidence>
<dbReference type="PANTHER" id="PTHR37473">
    <property type="entry name" value="EF-HAND DOMAIN-CONTAINING PROTEIN"/>
    <property type="match status" value="1"/>
</dbReference>
<sequence>MSTNLTEKTYEEEIIDEHNKFVEAKNMRKRAEEDAQLLANRIALLKLEEQRSLKKIEETRNKAREIMQRKAEMLEELRIKEEEKNKRLEEEKSRLEQNKLNKELSKQSRLTTREEMIKKLKDEVMAIKLAKKENQSLIEQNKNMELLEKATVTQNVKNMHREAEEKKRRLEEERKAKVRAELEKKIEEENAKKQQKENDIARMEQEELELIQRLQNSQMMQRSAYEELELAMSGSLTTANFSGSEPTIYPKSQ</sequence>
<dbReference type="EMBL" id="MPUH01001090">
    <property type="protein sequence ID" value="OMJ70411.1"/>
    <property type="molecule type" value="Genomic_DNA"/>
</dbReference>
<name>A0A1R2B0W7_9CILI</name>
<dbReference type="Proteomes" id="UP000187209">
    <property type="component" value="Unassembled WGS sequence"/>
</dbReference>
<evidence type="ECO:0008006" key="4">
    <source>
        <dbReference type="Google" id="ProtNLM"/>
    </source>
</evidence>
<feature type="compositionally biased region" description="Basic and acidic residues" evidence="1">
    <location>
        <begin position="159"/>
        <end position="176"/>
    </location>
</feature>
<proteinExistence type="predicted"/>
<keyword evidence="3" id="KW-1185">Reference proteome</keyword>
<reference evidence="2 3" key="1">
    <citation type="submission" date="2016-11" db="EMBL/GenBank/DDBJ databases">
        <title>The macronuclear genome of Stentor coeruleus: a giant cell with tiny introns.</title>
        <authorList>
            <person name="Slabodnick M."/>
            <person name="Ruby J.G."/>
            <person name="Reiff S.B."/>
            <person name="Swart E.C."/>
            <person name="Gosai S."/>
            <person name="Prabakaran S."/>
            <person name="Witkowska E."/>
            <person name="Larue G.E."/>
            <person name="Fisher S."/>
            <person name="Freeman R.M."/>
            <person name="Gunawardena J."/>
            <person name="Chu W."/>
            <person name="Stover N.A."/>
            <person name="Gregory B.D."/>
            <person name="Nowacki M."/>
            <person name="Derisi J."/>
            <person name="Roy S.W."/>
            <person name="Marshall W.F."/>
            <person name="Sood P."/>
        </authorList>
    </citation>
    <scope>NUCLEOTIDE SEQUENCE [LARGE SCALE GENOMIC DNA]</scope>
    <source>
        <strain evidence="2">WM001</strain>
    </source>
</reference>
<feature type="region of interest" description="Disordered" evidence="1">
    <location>
        <begin position="157"/>
        <end position="176"/>
    </location>
</feature>
<dbReference type="OrthoDB" id="438330at2759"/>
<comment type="caution">
    <text evidence="2">The sequence shown here is derived from an EMBL/GenBank/DDBJ whole genome shotgun (WGS) entry which is preliminary data.</text>
</comment>
<organism evidence="2 3">
    <name type="scientific">Stentor coeruleus</name>
    <dbReference type="NCBI Taxonomy" id="5963"/>
    <lineage>
        <taxon>Eukaryota</taxon>
        <taxon>Sar</taxon>
        <taxon>Alveolata</taxon>
        <taxon>Ciliophora</taxon>
        <taxon>Postciliodesmatophora</taxon>
        <taxon>Heterotrichea</taxon>
        <taxon>Heterotrichida</taxon>
        <taxon>Stentoridae</taxon>
        <taxon>Stentor</taxon>
    </lineage>
</organism>
<protein>
    <recommendedName>
        <fullName evidence="4">Trichohyalin-plectin-homology domain-containing protein</fullName>
    </recommendedName>
</protein>